<dbReference type="EMBL" id="BSNK01000001">
    <property type="protein sequence ID" value="GLQ23259.1"/>
    <property type="molecule type" value="Genomic_DNA"/>
</dbReference>
<dbReference type="Proteomes" id="UP001161391">
    <property type="component" value="Unassembled WGS sequence"/>
</dbReference>
<keyword evidence="3" id="KW-1185">Reference proteome</keyword>
<dbReference type="InterPro" id="IPR021242">
    <property type="entry name" value="DUF2799"/>
</dbReference>
<evidence type="ECO:0000313" key="2">
    <source>
        <dbReference type="EMBL" id="GLQ23259.1"/>
    </source>
</evidence>
<feature type="coiled-coil region" evidence="1">
    <location>
        <begin position="150"/>
        <end position="184"/>
    </location>
</feature>
<dbReference type="PROSITE" id="PS51257">
    <property type="entry name" value="PROKAR_LIPOPROTEIN"/>
    <property type="match status" value="1"/>
</dbReference>
<dbReference type="Pfam" id="PF10973">
    <property type="entry name" value="DUF2799"/>
    <property type="match status" value="1"/>
</dbReference>
<evidence type="ECO:0000313" key="3">
    <source>
        <dbReference type="Proteomes" id="UP001161391"/>
    </source>
</evidence>
<evidence type="ECO:0008006" key="4">
    <source>
        <dbReference type="Google" id="ProtNLM"/>
    </source>
</evidence>
<protein>
    <recommendedName>
        <fullName evidence="4">DUF2799 domain-containing protein</fullName>
    </recommendedName>
</protein>
<organism evidence="2 3">
    <name type="scientific">Algimonas ampicilliniresistens</name>
    <dbReference type="NCBI Taxonomy" id="1298735"/>
    <lineage>
        <taxon>Bacteria</taxon>
        <taxon>Pseudomonadati</taxon>
        <taxon>Pseudomonadota</taxon>
        <taxon>Alphaproteobacteria</taxon>
        <taxon>Maricaulales</taxon>
        <taxon>Robiginitomaculaceae</taxon>
        <taxon>Algimonas</taxon>
    </lineage>
</organism>
<sequence length="195" mass="21846">MKIWMTSAAICLAMGLTLTGCETISEDACLAGSWEDIGFKDGEAGRSRSRLANITETCAEYGVVPDRRAYLQGLEMGLERYCGPTNGFNAGREGNTPNAECEAGGFDRYMSAYIDGNAVYEIERARNDLVSQWEDRQTAYLNVTARLDAEEMTAKERRRLERKAARLASEMDDLRIDIRAMERLHDLPRWIAPSS</sequence>
<dbReference type="RefSeq" id="WP_284388491.1">
    <property type="nucleotide sequence ID" value="NZ_BSNK01000001.1"/>
</dbReference>
<gene>
    <name evidence="2" type="ORF">GCM10007853_11330</name>
</gene>
<evidence type="ECO:0000256" key="1">
    <source>
        <dbReference type="SAM" id="Coils"/>
    </source>
</evidence>
<proteinExistence type="predicted"/>
<accession>A0ABQ5V8F4</accession>
<reference evidence="2" key="1">
    <citation type="journal article" date="2014" name="Int. J. Syst. Evol. Microbiol.">
        <title>Complete genome of a new Firmicutes species belonging to the dominant human colonic microbiota ('Ruminococcus bicirculans') reveals two chromosomes and a selective capacity to utilize plant glucans.</title>
        <authorList>
            <consortium name="NISC Comparative Sequencing Program"/>
            <person name="Wegmann U."/>
            <person name="Louis P."/>
            <person name="Goesmann A."/>
            <person name="Henrissat B."/>
            <person name="Duncan S.H."/>
            <person name="Flint H.J."/>
        </authorList>
    </citation>
    <scope>NUCLEOTIDE SEQUENCE</scope>
    <source>
        <strain evidence="2">NBRC 108219</strain>
    </source>
</reference>
<comment type="caution">
    <text evidence="2">The sequence shown here is derived from an EMBL/GenBank/DDBJ whole genome shotgun (WGS) entry which is preliminary data.</text>
</comment>
<name>A0ABQ5V8F4_9PROT</name>
<reference evidence="2" key="2">
    <citation type="submission" date="2023-01" db="EMBL/GenBank/DDBJ databases">
        <title>Draft genome sequence of Algimonas ampicilliniresistens strain NBRC 108219.</title>
        <authorList>
            <person name="Sun Q."/>
            <person name="Mori K."/>
        </authorList>
    </citation>
    <scope>NUCLEOTIDE SEQUENCE</scope>
    <source>
        <strain evidence="2">NBRC 108219</strain>
    </source>
</reference>
<keyword evidence="1" id="KW-0175">Coiled coil</keyword>